<dbReference type="RefSeq" id="WP_119746188.1">
    <property type="nucleotide sequence ID" value="NZ_QZCG01000002.1"/>
</dbReference>
<keyword evidence="1" id="KW-1133">Transmembrane helix</keyword>
<comment type="caution">
    <text evidence="2">The sequence shown here is derived from an EMBL/GenBank/DDBJ whole genome shotgun (WGS) entry which is preliminary data.</text>
</comment>
<feature type="transmembrane region" description="Helical" evidence="1">
    <location>
        <begin position="57"/>
        <end position="84"/>
    </location>
</feature>
<keyword evidence="1" id="KW-0812">Transmembrane</keyword>
<feature type="transmembrane region" description="Helical" evidence="1">
    <location>
        <begin position="13"/>
        <end position="36"/>
    </location>
</feature>
<keyword evidence="1" id="KW-0472">Membrane</keyword>
<dbReference type="EMBL" id="QZCG01000002">
    <property type="protein sequence ID" value="RJE88094.1"/>
    <property type="molecule type" value="Genomic_DNA"/>
</dbReference>
<evidence type="ECO:0000313" key="2">
    <source>
        <dbReference type="EMBL" id="RJE88094.1"/>
    </source>
</evidence>
<name>A0A418T4I3_9RHOB</name>
<dbReference type="OrthoDB" id="9155572at2"/>
<evidence type="ECO:0000313" key="3">
    <source>
        <dbReference type="Proteomes" id="UP000284202"/>
    </source>
</evidence>
<reference evidence="3" key="1">
    <citation type="submission" date="2018-09" db="EMBL/GenBank/DDBJ databases">
        <title>Acidovorax cavernicola nov. sp. isolated from Gruta de las Maravillas (Aracena, Spain).</title>
        <authorList>
            <person name="Jurado V."/>
            <person name="Gutierrez-Patricio S."/>
            <person name="Gonzalez-Pimentel J.L."/>
            <person name="Miller A.Z."/>
            <person name="Laiz L."/>
            <person name="Saiz-Jimenez C."/>
        </authorList>
    </citation>
    <scope>NUCLEOTIDE SEQUENCE [LARGE SCALE GENOMIC DNA]</scope>
    <source>
        <strain evidence="3">1011MAR3C25</strain>
    </source>
</reference>
<feature type="transmembrane region" description="Helical" evidence="1">
    <location>
        <begin position="96"/>
        <end position="112"/>
    </location>
</feature>
<dbReference type="Pfam" id="PF10754">
    <property type="entry name" value="DUF2569"/>
    <property type="match status" value="1"/>
</dbReference>
<dbReference type="Proteomes" id="UP000284202">
    <property type="component" value="Unassembled WGS sequence"/>
</dbReference>
<evidence type="ECO:0000256" key="1">
    <source>
        <dbReference type="SAM" id="Phobius"/>
    </source>
</evidence>
<dbReference type="AlphaFoldDB" id="A0A418T4I3"/>
<keyword evidence="3" id="KW-1185">Reference proteome</keyword>
<sequence length="165" mass="18061">MPPTYDPNGPSGIGGWLILPLLGLVAAAASTGFNLFQAFMQWDSIGAIIQGNEPSLLYLRLPVIASLAIGLLAFALALYCLYLMLTRSSRTPNWMIGYYLFGVVVAVVEYLATRAITPSEASAMIYSLSGAVIGLFIWIPYFRVSKRVANTFRQPDADETRQIFT</sequence>
<organism evidence="2 3">
    <name type="scientific">Paracoccus onubensis</name>
    <dbReference type="NCBI Taxonomy" id="1675788"/>
    <lineage>
        <taxon>Bacteria</taxon>
        <taxon>Pseudomonadati</taxon>
        <taxon>Pseudomonadota</taxon>
        <taxon>Alphaproteobacteria</taxon>
        <taxon>Rhodobacterales</taxon>
        <taxon>Paracoccaceae</taxon>
        <taxon>Paracoccus</taxon>
    </lineage>
</organism>
<proteinExistence type="predicted"/>
<gene>
    <name evidence="2" type="ORF">D3P04_04040</name>
</gene>
<protein>
    <submittedName>
        <fullName evidence="2">DUF2569 domain-containing protein</fullName>
    </submittedName>
</protein>
<feature type="transmembrane region" description="Helical" evidence="1">
    <location>
        <begin position="124"/>
        <end position="142"/>
    </location>
</feature>
<accession>A0A418T4I3</accession>
<dbReference type="InterPro" id="IPR019690">
    <property type="entry name" value="DUF2569"/>
</dbReference>